<evidence type="ECO:0000256" key="1">
    <source>
        <dbReference type="ARBA" id="ARBA00005525"/>
    </source>
</evidence>
<evidence type="ECO:0000259" key="2">
    <source>
        <dbReference type="Pfam" id="PF03807"/>
    </source>
</evidence>
<keyword evidence="4" id="KW-1185">Reference proteome</keyword>
<dbReference type="InterPro" id="IPR028939">
    <property type="entry name" value="P5C_Rdtase_cat_N"/>
</dbReference>
<reference evidence="3 4" key="1">
    <citation type="journal article" date="2019" name="Int. J. Syst. Evol. Microbiol.">
        <title>The Global Catalogue of Microorganisms (GCM) 10K type strain sequencing project: providing services to taxonomists for standard genome sequencing and annotation.</title>
        <authorList>
            <consortium name="The Broad Institute Genomics Platform"/>
            <consortium name="The Broad Institute Genome Sequencing Center for Infectious Disease"/>
            <person name="Wu L."/>
            <person name="Ma J."/>
        </authorList>
    </citation>
    <scope>NUCLEOTIDE SEQUENCE [LARGE SCALE GENOMIC DNA]</scope>
    <source>
        <strain evidence="3 4">JCM 14546</strain>
    </source>
</reference>
<dbReference type="PANTHER" id="PTHR11645">
    <property type="entry name" value="PYRROLINE-5-CARBOXYLATE REDUCTASE"/>
    <property type="match status" value="1"/>
</dbReference>
<dbReference type="SUPFAM" id="SSF51735">
    <property type="entry name" value="NAD(P)-binding Rossmann-fold domains"/>
    <property type="match status" value="1"/>
</dbReference>
<dbReference type="RefSeq" id="WP_344307189.1">
    <property type="nucleotide sequence ID" value="NZ_BAAANO010000008.1"/>
</dbReference>
<dbReference type="PANTHER" id="PTHR11645:SF13">
    <property type="entry name" value="PYRROLINE-5-CARBOXYLATE REDUCTASE CATALYTIC N-TERMINAL DOMAIN-CONTAINING PROTEIN"/>
    <property type="match status" value="1"/>
</dbReference>
<accession>A0ABN2T9W6</accession>
<gene>
    <name evidence="3" type="primary">proC_1</name>
    <name evidence="3" type="ORF">GCM10009755_07980</name>
</gene>
<feature type="domain" description="Pyrroline-5-carboxylate reductase catalytic N-terminal" evidence="2">
    <location>
        <begin position="5"/>
        <end position="98"/>
    </location>
</feature>
<comment type="similarity">
    <text evidence="1">Belongs to the pyrroline-5-carboxylate reductase family.</text>
</comment>
<dbReference type="Gene3D" id="3.40.50.720">
    <property type="entry name" value="NAD(P)-binding Rossmann-like Domain"/>
    <property type="match status" value="1"/>
</dbReference>
<comment type="caution">
    <text evidence="3">The sequence shown here is derived from an EMBL/GenBank/DDBJ whole genome shotgun (WGS) entry which is preliminary data.</text>
</comment>
<dbReference type="InterPro" id="IPR000304">
    <property type="entry name" value="Pyrroline-COOH_reductase"/>
</dbReference>
<proteinExistence type="inferred from homology"/>
<dbReference type="PIRSF" id="PIRSF000193">
    <property type="entry name" value="Pyrrol-5-carb_rd"/>
    <property type="match status" value="1"/>
</dbReference>
<dbReference type="Proteomes" id="UP001500755">
    <property type="component" value="Unassembled WGS sequence"/>
</dbReference>
<name>A0ABN2T9W6_9MICO</name>
<evidence type="ECO:0000313" key="3">
    <source>
        <dbReference type="EMBL" id="GAA2001889.1"/>
    </source>
</evidence>
<evidence type="ECO:0000313" key="4">
    <source>
        <dbReference type="Proteomes" id="UP001500755"/>
    </source>
</evidence>
<organism evidence="3 4">
    <name type="scientific">Brevibacterium samyangense</name>
    <dbReference type="NCBI Taxonomy" id="366888"/>
    <lineage>
        <taxon>Bacteria</taxon>
        <taxon>Bacillati</taxon>
        <taxon>Actinomycetota</taxon>
        <taxon>Actinomycetes</taxon>
        <taxon>Micrococcales</taxon>
        <taxon>Brevibacteriaceae</taxon>
        <taxon>Brevibacterium</taxon>
    </lineage>
</organism>
<sequence>MTGPRLGFLGVGEIARAMVEGIASGPRPYDRILLSPRGRDNVAALTARFPDLEVAGSNADVVAGSDVVVLAVRPENLAEAVAGVSFRPDQVLVSALAGVPIARLREVLGFEGDIVRSIPLPPVSERASVTVVYPDHPAGTTLFDLLGGTLVPADEEAFAVFGGVTATFTAFLDYVRTISAWTTERGVDPADAERFVRSAFAGLAPALRDLDRPLDRLVRDHETPGGFNEQLRQGWFDAAAQDRLRQELDALHERARGE</sequence>
<dbReference type="Pfam" id="PF03807">
    <property type="entry name" value="F420_oxidored"/>
    <property type="match status" value="1"/>
</dbReference>
<dbReference type="EMBL" id="BAAANO010000008">
    <property type="protein sequence ID" value="GAA2001889.1"/>
    <property type="molecule type" value="Genomic_DNA"/>
</dbReference>
<dbReference type="InterPro" id="IPR036291">
    <property type="entry name" value="NAD(P)-bd_dom_sf"/>
</dbReference>
<protein>
    <submittedName>
        <fullName evidence="3">Pyrroline-5-carboxylate reductase</fullName>
    </submittedName>
</protein>